<evidence type="ECO:0000313" key="1">
    <source>
        <dbReference type="EMBL" id="QJS11174.1"/>
    </source>
</evidence>
<dbReference type="Proteomes" id="UP000502641">
    <property type="component" value="Chromosome"/>
</dbReference>
<name>A0A6M4PKP5_9ACTN</name>
<protein>
    <submittedName>
        <fullName evidence="1">Uncharacterized protein</fullName>
    </submittedName>
</protein>
<dbReference type="AlphaFoldDB" id="A0A6M4PKP5"/>
<proteinExistence type="predicted"/>
<organism evidence="1 2">
    <name type="scientific">Streptomyces argyrophylli</name>
    <dbReference type="NCBI Taxonomy" id="2726118"/>
    <lineage>
        <taxon>Bacteria</taxon>
        <taxon>Bacillati</taxon>
        <taxon>Actinomycetota</taxon>
        <taxon>Actinomycetes</taxon>
        <taxon>Kitasatosporales</taxon>
        <taxon>Streptomycetaceae</taxon>
        <taxon>Streptomyces</taxon>
    </lineage>
</organism>
<keyword evidence="2" id="KW-1185">Reference proteome</keyword>
<gene>
    <name evidence="1" type="ORF">HKX69_18120</name>
</gene>
<dbReference type="KEGG" id="sarg:HKX69_18120"/>
<sequence length="62" mass="6528">MVRGHGRSPPSSGPRACLAGARCSRCARCARPYCRMSRAFAKGVVGPSTSHNARGRSLVVVN</sequence>
<dbReference type="EMBL" id="CP053189">
    <property type="protein sequence ID" value="QJS11174.1"/>
    <property type="molecule type" value="Genomic_DNA"/>
</dbReference>
<accession>A0A6M4PKP5</accession>
<evidence type="ECO:0000313" key="2">
    <source>
        <dbReference type="Proteomes" id="UP000502641"/>
    </source>
</evidence>
<reference evidence="1 2" key="1">
    <citation type="submission" date="2020-05" db="EMBL/GenBank/DDBJ databases">
        <authorList>
            <person name="Li K."/>
        </authorList>
    </citation>
    <scope>NUCLEOTIDE SEQUENCE [LARGE SCALE GENOMIC DNA]</scope>
    <source>
        <strain evidence="2">jing01</strain>
    </source>
</reference>